<keyword evidence="10" id="KW-1185">Reference proteome</keyword>
<dbReference type="InterPro" id="IPR001754">
    <property type="entry name" value="OMPdeCOase_dom"/>
</dbReference>
<dbReference type="NCBIfam" id="TIGR02127">
    <property type="entry name" value="pyrF_sub2"/>
    <property type="match status" value="1"/>
</dbReference>
<dbReference type="UniPathway" id="UPA00070">
    <property type="reaction ID" value="UER00120"/>
</dbReference>
<feature type="active site" description="Proton donor" evidence="7">
    <location>
        <position position="96"/>
    </location>
</feature>
<gene>
    <name evidence="7 9" type="primary">pyrF</name>
    <name evidence="9" type="ORF">FGL98_15965</name>
</gene>
<evidence type="ECO:0000313" key="10">
    <source>
        <dbReference type="Proteomes" id="UP000320244"/>
    </source>
</evidence>
<reference evidence="9 10" key="2">
    <citation type="submission" date="2019-08" db="EMBL/GenBank/DDBJ databases">
        <title>Jejuicoccus antrihumi gen. nov., sp. nov., a new member of the family Dermacoccaceae isolated from a cave.</title>
        <authorList>
            <person name="Schumann P."/>
            <person name="Kim I.S."/>
        </authorList>
    </citation>
    <scope>NUCLEOTIDE SEQUENCE [LARGE SCALE GENOMIC DNA]</scope>
    <source>
        <strain evidence="9 10">C5-26</strain>
    </source>
</reference>
<keyword evidence="4 7" id="KW-0665">Pyrimidine biosynthesis</keyword>
<dbReference type="PANTHER" id="PTHR43375:SF1">
    <property type="entry name" value="OROTIDINE 5'-PHOSPHATE DECARBOXYLASE"/>
    <property type="match status" value="1"/>
</dbReference>
<dbReference type="InterPro" id="IPR011060">
    <property type="entry name" value="RibuloseP-bd_barrel"/>
</dbReference>
<evidence type="ECO:0000256" key="4">
    <source>
        <dbReference type="ARBA" id="ARBA00022975"/>
    </source>
</evidence>
<keyword evidence="5 7" id="KW-0456">Lyase</keyword>
<dbReference type="CDD" id="cd04725">
    <property type="entry name" value="OMP_decarboxylase_like"/>
    <property type="match status" value="1"/>
</dbReference>
<evidence type="ECO:0000256" key="3">
    <source>
        <dbReference type="ARBA" id="ARBA00022793"/>
    </source>
</evidence>
<organism evidence="9 10">
    <name type="scientific">Leekyejoonella antrihumi</name>
    <dbReference type="NCBI Taxonomy" id="1660198"/>
    <lineage>
        <taxon>Bacteria</taxon>
        <taxon>Bacillati</taxon>
        <taxon>Actinomycetota</taxon>
        <taxon>Actinomycetes</taxon>
        <taxon>Micrococcales</taxon>
        <taxon>Dermacoccaceae</taxon>
        <taxon>Leekyejoonella</taxon>
    </lineage>
</organism>
<dbReference type="EC" id="4.1.1.23" evidence="7"/>
<dbReference type="SUPFAM" id="SSF51366">
    <property type="entry name" value="Ribulose-phoshate binding barrel"/>
    <property type="match status" value="1"/>
</dbReference>
<name>A0A563DX59_9MICO</name>
<comment type="catalytic activity">
    <reaction evidence="6 7">
        <text>orotidine 5'-phosphate + H(+) = UMP + CO2</text>
        <dbReference type="Rhea" id="RHEA:11596"/>
        <dbReference type="ChEBI" id="CHEBI:15378"/>
        <dbReference type="ChEBI" id="CHEBI:16526"/>
        <dbReference type="ChEBI" id="CHEBI:57538"/>
        <dbReference type="ChEBI" id="CHEBI:57865"/>
        <dbReference type="EC" id="4.1.1.23"/>
    </reaction>
</comment>
<dbReference type="GO" id="GO:0004590">
    <property type="term" value="F:orotidine-5'-phosphate decarboxylase activity"/>
    <property type="evidence" value="ECO:0007669"/>
    <property type="project" value="UniProtKB-UniRule"/>
</dbReference>
<evidence type="ECO:0000256" key="7">
    <source>
        <dbReference type="HAMAP-Rule" id="MF_01215"/>
    </source>
</evidence>
<evidence type="ECO:0000256" key="1">
    <source>
        <dbReference type="ARBA" id="ARBA00004861"/>
    </source>
</evidence>
<evidence type="ECO:0000259" key="8">
    <source>
        <dbReference type="SMART" id="SM00934"/>
    </source>
</evidence>
<dbReference type="InterPro" id="IPR011995">
    <property type="entry name" value="OMPdecase_type-2"/>
</dbReference>
<dbReference type="GO" id="GO:0044205">
    <property type="term" value="P:'de novo' UMP biosynthetic process"/>
    <property type="evidence" value="ECO:0007669"/>
    <property type="project" value="UniProtKB-UniRule"/>
</dbReference>
<sequence length="284" mass="29764">MAPFGVRLQEAVDRHGPLCVGIDPHPELLRSWDLCDDIRGLRAFAEAAVEAFSGNVAVVKPQSAFFERFGSDGVEVLEDTLAALKEEGTLSLLDVKRGDIGSTMQAYATAYLGDCSPLAADAVTLSPYLGFESLRPAYDLAAQHGRGVFVLSLTSNPEARSLQHAQAERQSIAGAVIESVGGLNADEGGDARWGSFGVVIGATVGDALHHLRLIEPLVASRAPVLAPGMGAQGATAESIRRTFGDAVGQVLPTTSRAVLSAGPSVRRLRDAVLQAQEDVAGLRP</sequence>
<dbReference type="OrthoDB" id="9808470at2"/>
<comment type="similarity">
    <text evidence="2 7">Belongs to the OMP decarboxylase family. Type 2 subfamily.</text>
</comment>
<dbReference type="Proteomes" id="UP000320244">
    <property type="component" value="Unassembled WGS sequence"/>
</dbReference>
<comment type="caution">
    <text evidence="9">The sequence shown here is derived from an EMBL/GenBank/DDBJ whole genome shotgun (WGS) entry which is preliminary data.</text>
</comment>
<evidence type="ECO:0000256" key="5">
    <source>
        <dbReference type="ARBA" id="ARBA00023239"/>
    </source>
</evidence>
<dbReference type="Gene3D" id="3.20.20.70">
    <property type="entry name" value="Aldolase class I"/>
    <property type="match status" value="1"/>
</dbReference>
<evidence type="ECO:0000256" key="2">
    <source>
        <dbReference type="ARBA" id="ARBA00008847"/>
    </source>
</evidence>
<dbReference type="GO" id="GO:0006207">
    <property type="term" value="P:'de novo' pyrimidine nucleobase biosynthetic process"/>
    <property type="evidence" value="ECO:0007669"/>
    <property type="project" value="InterPro"/>
</dbReference>
<protein>
    <recommendedName>
        <fullName evidence="7">Orotidine 5'-phosphate decarboxylase</fullName>
        <ecNumber evidence="7">4.1.1.23</ecNumber>
    </recommendedName>
    <alternativeName>
        <fullName evidence="7">OMP decarboxylase</fullName>
        <shortName evidence="7">OMPDCase</shortName>
        <shortName evidence="7">OMPdecase</shortName>
    </alternativeName>
</protein>
<dbReference type="Pfam" id="PF00215">
    <property type="entry name" value="OMPdecase"/>
    <property type="match status" value="1"/>
</dbReference>
<evidence type="ECO:0000313" key="9">
    <source>
        <dbReference type="EMBL" id="TWP34850.1"/>
    </source>
</evidence>
<dbReference type="HAMAP" id="MF_01215">
    <property type="entry name" value="OMPdecase_type2"/>
    <property type="match status" value="1"/>
</dbReference>
<evidence type="ECO:0000256" key="6">
    <source>
        <dbReference type="ARBA" id="ARBA00049157"/>
    </source>
</evidence>
<reference evidence="9 10" key="1">
    <citation type="submission" date="2019-05" db="EMBL/GenBank/DDBJ databases">
        <authorList>
            <person name="Lee S.D."/>
        </authorList>
    </citation>
    <scope>NUCLEOTIDE SEQUENCE [LARGE SCALE GENOMIC DNA]</scope>
    <source>
        <strain evidence="9 10">C5-26</strain>
    </source>
</reference>
<dbReference type="SMART" id="SM00934">
    <property type="entry name" value="OMPdecase"/>
    <property type="match status" value="1"/>
</dbReference>
<dbReference type="InterPro" id="IPR013785">
    <property type="entry name" value="Aldolase_TIM"/>
</dbReference>
<keyword evidence="3 7" id="KW-0210">Decarboxylase</keyword>
<dbReference type="RefSeq" id="WP_146318246.1">
    <property type="nucleotide sequence ID" value="NZ_VCQV01000024.1"/>
</dbReference>
<feature type="domain" description="Orotidine 5'-phosphate decarboxylase" evidence="8">
    <location>
        <begin position="17"/>
        <end position="271"/>
    </location>
</feature>
<proteinExistence type="inferred from homology"/>
<dbReference type="AlphaFoldDB" id="A0A563DX59"/>
<dbReference type="EMBL" id="VCQV01000024">
    <property type="protein sequence ID" value="TWP34850.1"/>
    <property type="molecule type" value="Genomic_DNA"/>
</dbReference>
<dbReference type="PANTHER" id="PTHR43375">
    <property type="entry name" value="OROTIDINE 5'-PHOSPHATE DECARBOXYLASE"/>
    <property type="match status" value="1"/>
</dbReference>
<comment type="pathway">
    <text evidence="1 7">Pyrimidine metabolism; UMP biosynthesis via de novo pathway; UMP from orotate: step 2/2.</text>
</comment>
<accession>A0A563DX59</accession>